<dbReference type="RefSeq" id="WP_073166702.1">
    <property type="nucleotide sequence ID" value="NZ_FQZE01000006.1"/>
</dbReference>
<dbReference type="STRING" id="1168035.SAMN05444280_10617"/>
<evidence type="ECO:0000313" key="2">
    <source>
        <dbReference type="Proteomes" id="UP000184050"/>
    </source>
</evidence>
<sequence>MIKNGIENFRKRDLINKKDNFISLTHEQIEMLEMSEQDIEFGKLVTEQELEKTDKKWLK</sequence>
<dbReference type="AlphaFoldDB" id="A0A1M6E1C2"/>
<evidence type="ECO:0000313" key="1">
    <source>
        <dbReference type="EMBL" id="SHI79170.1"/>
    </source>
</evidence>
<keyword evidence="2" id="KW-1185">Reference proteome</keyword>
<reference evidence="1 2" key="1">
    <citation type="submission" date="2016-11" db="EMBL/GenBank/DDBJ databases">
        <authorList>
            <person name="Jaros S."/>
            <person name="Januszkiewicz K."/>
            <person name="Wedrychowicz H."/>
        </authorList>
    </citation>
    <scope>NUCLEOTIDE SEQUENCE [LARGE SCALE GENOMIC DNA]</scope>
    <source>
        <strain evidence="1 2">DSM 27063</strain>
    </source>
</reference>
<dbReference type="EMBL" id="FQZE01000006">
    <property type="protein sequence ID" value="SHI79170.1"/>
    <property type="molecule type" value="Genomic_DNA"/>
</dbReference>
<organism evidence="1 2">
    <name type="scientific">Tangfeifania diversioriginum</name>
    <dbReference type="NCBI Taxonomy" id="1168035"/>
    <lineage>
        <taxon>Bacteria</taxon>
        <taxon>Pseudomonadati</taxon>
        <taxon>Bacteroidota</taxon>
        <taxon>Bacteroidia</taxon>
        <taxon>Marinilabiliales</taxon>
        <taxon>Prolixibacteraceae</taxon>
        <taxon>Tangfeifania</taxon>
    </lineage>
</organism>
<proteinExistence type="predicted"/>
<dbReference type="Proteomes" id="UP000184050">
    <property type="component" value="Unassembled WGS sequence"/>
</dbReference>
<accession>A0A1M6E1C2</accession>
<dbReference type="OrthoDB" id="1262144at2"/>
<name>A0A1M6E1C2_9BACT</name>
<gene>
    <name evidence="1" type="ORF">SAMN05444280_10617</name>
</gene>
<protein>
    <submittedName>
        <fullName evidence="1">Uncharacterized protein</fullName>
    </submittedName>
</protein>